<dbReference type="Gene3D" id="3.10.129.10">
    <property type="entry name" value="Hotdog Thioesterase"/>
    <property type="match status" value="1"/>
</dbReference>
<dbReference type="PANTHER" id="PTHR43664">
    <property type="entry name" value="MONOAMINE OXIDASE-RELATED"/>
    <property type="match status" value="1"/>
</dbReference>
<dbReference type="Proteomes" id="UP001315967">
    <property type="component" value="Chromosome"/>
</dbReference>
<dbReference type="InterPro" id="IPR002539">
    <property type="entry name" value="MaoC-like_dom"/>
</dbReference>
<name>A0ABY5P4E5_9LACT</name>
<reference evidence="2 3" key="1">
    <citation type="submission" date="2022-08" db="EMBL/GenBank/DDBJ databases">
        <title>Aerococcaceae sp. nov isolated from spoiled eye mask.</title>
        <authorList>
            <person name="Zhou G."/>
            <person name="Xie X.-B."/>
            <person name="Shi Q.-S."/>
            <person name="Wang Y.-S."/>
            <person name="Wen X."/>
            <person name="Peng H."/>
            <person name="Yang X.-J."/>
            <person name="Tao H.-B."/>
            <person name="Huang X.-M."/>
        </authorList>
    </citation>
    <scope>NUCLEOTIDE SEQUENCE [LARGE SCALE GENOMIC DNA]</scope>
    <source>
        <strain evidence="3">DM20194951</strain>
    </source>
</reference>
<sequence>MLRELCSVEDKFKVSNSYRLQLKDLVVGDVYQSGSYAISKEDIIEFAQMYDPQFYHVDEEVANKRQFGGLIASGWHTAAITMGLFVRTFQMENGMIGAMVDLSWPNPTRPGDIIQPQFKILDIRPSKSKPYQAIVTVEWDVKNDADLQLMYLTTKIVMYYEDPTPHQVKSDS</sequence>
<evidence type="ECO:0000259" key="1">
    <source>
        <dbReference type="Pfam" id="PF01575"/>
    </source>
</evidence>
<dbReference type="PANTHER" id="PTHR43664:SF1">
    <property type="entry name" value="BETA-METHYLMALYL-COA DEHYDRATASE"/>
    <property type="match status" value="1"/>
</dbReference>
<dbReference type="SUPFAM" id="SSF54637">
    <property type="entry name" value="Thioesterase/thiol ester dehydrase-isomerase"/>
    <property type="match status" value="1"/>
</dbReference>
<evidence type="ECO:0000313" key="2">
    <source>
        <dbReference type="EMBL" id="UUX33419.1"/>
    </source>
</evidence>
<organism evidence="2 3">
    <name type="scientific">Fundicoccus culcitae</name>
    <dbReference type="NCBI Taxonomy" id="2969821"/>
    <lineage>
        <taxon>Bacteria</taxon>
        <taxon>Bacillati</taxon>
        <taxon>Bacillota</taxon>
        <taxon>Bacilli</taxon>
        <taxon>Lactobacillales</taxon>
        <taxon>Aerococcaceae</taxon>
        <taxon>Fundicoccus</taxon>
    </lineage>
</organism>
<dbReference type="CDD" id="cd03454">
    <property type="entry name" value="YdeM"/>
    <property type="match status" value="1"/>
</dbReference>
<accession>A0ABY5P4E5</accession>
<dbReference type="InterPro" id="IPR052342">
    <property type="entry name" value="MCH/BMMD"/>
</dbReference>
<evidence type="ECO:0000313" key="3">
    <source>
        <dbReference type="Proteomes" id="UP001315967"/>
    </source>
</evidence>
<keyword evidence="3" id="KW-1185">Reference proteome</keyword>
<dbReference type="EMBL" id="CP102453">
    <property type="protein sequence ID" value="UUX33419.1"/>
    <property type="molecule type" value="Genomic_DNA"/>
</dbReference>
<proteinExistence type="predicted"/>
<feature type="domain" description="MaoC-like" evidence="1">
    <location>
        <begin position="31"/>
        <end position="133"/>
    </location>
</feature>
<protein>
    <submittedName>
        <fullName evidence="2">MaoC family dehydratase</fullName>
    </submittedName>
</protein>
<gene>
    <name evidence="2" type="ORF">NRE15_10975</name>
</gene>
<dbReference type="RefSeq" id="WP_313792920.1">
    <property type="nucleotide sequence ID" value="NZ_CP102453.1"/>
</dbReference>
<dbReference type="Pfam" id="PF01575">
    <property type="entry name" value="MaoC_dehydratas"/>
    <property type="match status" value="1"/>
</dbReference>
<dbReference type="InterPro" id="IPR029069">
    <property type="entry name" value="HotDog_dom_sf"/>
</dbReference>